<dbReference type="EMBL" id="JBHSMT010000022">
    <property type="protein sequence ID" value="MFC5474724.1"/>
    <property type="molecule type" value="Genomic_DNA"/>
</dbReference>
<evidence type="ECO:0000313" key="3">
    <source>
        <dbReference type="EMBL" id="MFC5474724.1"/>
    </source>
</evidence>
<dbReference type="SUPFAM" id="SSF51126">
    <property type="entry name" value="Pectin lyase-like"/>
    <property type="match status" value="1"/>
</dbReference>
<reference evidence="4" key="1">
    <citation type="journal article" date="2019" name="Int. J. Syst. Evol. Microbiol.">
        <title>The Global Catalogue of Microorganisms (GCM) 10K type strain sequencing project: providing services to taxonomists for standard genome sequencing and annotation.</title>
        <authorList>
            <consortium name="The Broad Institute Genomics Platform"/>
            <consortium name="The Broad Institute Genome Sequencing Center for Infectious Disease"/>
            <person name="Wu L."/>
            <person name="Ma J."/>
        </authorList>
    </citation>
    <scope>NUCLEOTIDE SEQUENCE [LARGE SCALE GENOMIC DNA]</scope>
    <source>
        <strain evidence="4">JCM 17066</strain>
    </source>
</reference>
<gene>
    <name evidence="3" type="ORF">ACFPM8_12240</name>
</gene>
<accession>A0ABW0M972</accession>
<dbReference type="Pfam" id="PF13229">
    <property type="entry name" value="Beta_helix"/>
    <property type="match status" value="1"/>
</dbReference>
<dbReference type="InterPro" id="IPR039448">
    <property type="entry name" value="Beta_helix"/>
</dbReference>
<dbReference type="InterPro" id="IPR011050">
    <property type="entry name" value="Pectin_lyase_fold/virulence"/>
</dbReference>
<evidence type="ECO:0000256" key="1">
    <source>
        <dbReference type="SAM" id="SignalP"/>
    </source>
</evidence>
<dbReference type="InterPro" id="IPR006626">
    <property type="entry name" value="PbH1"/>
</dbReference>
<dbReference type="RefSeq" id="WP_378997834.1">
    <property type="nucleotide sequence ID" value="NZ_JBHSMT010000022.1"/>
</dbReference>
<dbReference type="InterPro" id="IPR012334">
    <property type="entry name" value="Pectin_lyas_fold"/>
</dbReference>
<feature type="signal peptide" evidence="1">
    <location>
        <begin position="1"/>
        <end position="29"/>
    </location>
</feature>
<keyword evidence="1" id="KW-0732">Signal</keyword>
<comment type="caution">
    <text evidence="3">The sequence shown here is derived from an EMBL/GenBank/DDBJ whole genome shotgun (WGS) entry which is preliminary data.</text>
</comment>
<dbReference type="Gene3D" id="2.160.20.10">
    <property type="entry name" value="Single-stranded right-handed beta-helix, Pectin lyase-like"/>
    <property type="match status" value="1"/>
</dbReference>
<name>A0ABW0M972_9BURK</name>
<feature type="chain" id="PRO_5045142176" evidence="1">
    <location>
        <begin position="30"/>
        <end position="238"/>
    </location>
</feature>
<sequence length="238" mass="24234">MRNRILPTLATIAASVGLLALGMAQAPLAFSAAIAIDPNHLPAASPGFLVVISEPGSYRLTGNLTVPDANTTAIEINADNVSIDLGGFAILGPAKCSSPPVSCLPTGTGNGVHVVYRDNIAVSNGSIRGMGNYGLYLETRSGRIDKVDLVSNGGGGALLFGGVISDSSAEANGGAGVFGLDITVRGNLIRNNQHFGLEAYGLSAYANNRLSGNNNNAAQVNRTPTQGGRNQCKAADCP</sequence>
<keyword evidence="4" id="KW-1185">Reference proteome</keyword>
<feature type="domain" description="Right handed beta helix" evidence="2">
    <location>
        <begin position="110"/>
        <end position="215"/>
    </location>
</feature>
<evidence type="ECO:0000313" key="4">
    <source>
        <dbReference type="Proteomes" id="UP001596045"/>
    </source>
</evidence>
<dbReference type="SMART" id="SM00710">
    <property type="entry name" value="PbH1"/>
    <property type="match status" value="2"/>
</dbReference>
<proteinExistence type="predicted"/>
<evidence type="ECO:0000259" key="2">
    <source>
        <dbReference type="Pfam" id="PF13229"/>
    </source>
</evidence>
<protein>
    <submittedName>
        <fullName evidence="3">Right-handed parallel beta-helix repeat-containing protein</fullName>
    </submittedName>
</protein>
<dbReference type="Proteomes" id="UP001596045">
    <property type="component" value="Unassembled WGS sequence"/>
</dbReference>
<organism evidence="3 4">
    <name type="scientific">Paraherbaspirillum soli</name>
    <dbReference type="NCBI Taxonomy" id="631222"/>
    <lineage>
        <taxon>Bacteria</taxon>
        <taxon>Pseudomonadati</taxon>
        <taxon>Pseudomonadota</taxon>
        <taxon>Betaproteobacteria</taxon>
        <taxon>Burkholderiales</taxon>
        <taxon>Oxalobacteraceae</taxon>
        <taxon>Paraherbaspirillum</taxon>
    </lineage>
</organism>